<proteinExistence type="predicted"/>
<reference evidence="3 4" key="1">
    <citation type="journal article" date="2014" name="PLoS Genet.">
        <title>Analysis of the Phlebiopsis gigantea genome, transcriptome and secretome provides insight into its pioneer colonization strategies of wood.</title>
        <authorList>
            <person name="Hori C."/>
            <person name="Ishida T."/>
            <person name="Igarashi K."/>
            <person name="Samejima M."/>
            <person name="Suzuki H."/>
            <person name="Master E."/>
            <person name="Ferreira P."/>
            <person name="Ruiz-Duenas F.J."/>
            <person name="Held B."/>
            <person name="Canessa P."/>
            <person name="Larrondo L.F."/>
            <person name="Schmoll M."/>
            <person name="Druzhinina I.S."/>
            <person name="Kubicek C.P."/>
            <person name="Gaskell J.A."/>
            <person name="Kersten P."/>
            <person name="St John F."/>
            <person name="Glasner J."/>
            <person name="Sabat G."/>
            <person name="Splinter BonDurant S."/>
            <person name="Syed K."/>
            <person name="Yadav J."/>
            <person name="Mgbeahuruike A.C."/>
            <person name="Kovalchuk A."/>
            <person name="Asiegbu F.O."/>
            <person name="Lackner G."/>
            <person name="Hoffmeister D."/>
            <person name="Rencoret J."/>
            <person name="Gutierrez A."/>
            <person name="Sun H."/>
            <person name="Lindquist E."/>
            <person name="Barry K."/>
            <person name="Riley R."/>
            <person name="Grigoriev I.V."/>
            <person name="Henrissat B."/>
            <person name="Kues U."/>
            <person name="Berka R.M."/>
            <person name="Martinez A.T."/>
            <person name="Covert S.F."/>
            <person name="Blanchette R.A."/>
            <person name="Cullen D."/>
        </authorList>
    </citation>
    <scope>NUCLEOTIDE SEQUENCE [LARGE SCALE GENOMIC DNA]</scope>
    <source>
        <strain evidence="3 4">11061_1 CR5-6</strain>
    </source>
</reference>
<evidence type="ECO:0000256" key="1">
    <source>
        <dbReference type="SAM" id="MobiDB-lite"/>
    </source>
</evidence>
<evidence type="ECO:0000256" key="2">
    <source>
        <dbReference type="SAM" id="Phobius"/>
    </source>
</evidence>
<evidence type="ECO:0000313" key="3">
    <source>
        <dbReference type="EMBL" id="KIP04414.1"/>
    </source>
</evidence>
<organism evidence="3 4">
    <name type="scientific">Phlebiopsis gigantea (strain 11061_1 CR5-6)</name>
    <name type="common">White-rot fungus</name>
    <name type="synonym">Peniophora gigantea</name>
    <dbReference type="NCBI Taxonomy" id="745531"/>
    <lineage>
        <taxon>Eukaryota</taxon>
        <taxon>Fungi</taxon>
        <taxon>Dikarya</taxon>
        <taxon>Basidiomycota</taxon>
        <taxon>Agaricomycotina</taxon>
        <taxon>Agaricomycetes</taxon>
        <taxon>Polyporales</taxon>
        <taxon>Phanerochaetaceae</taxon>
        <taxon>Phlebiopsis</taxon>
    </lineage>
</organism>
<feature type="region of interest" description="Disordered" evidence="1">
    <location>
        <begin position="123"/>
        <end position="147"/>
    </location>
</feature>
<evidence type="ECO:0000313" key="4">
    <source>
        <dbReference type="Proteomes" id="UP000053257"/>
    </source>
</evidence>
<keyword evidence="2" id="KW-0812">Transmembrane</keyword>
<feature type="transmembrane region" description="Helical" evidence="2">
    <location>
        <begin position="22"/>
        <end position="49"/>
    </location>
</feature>
<accession>A0A0C3NHU5</accession>
<sequence length="381" mass="41597">MAPVPSQPAPSLNDFYSGSPRVFWGIFGVFAFASLILLIYGFHSVIVYIRMVGYGRSSSIKKPPLRSLLLPHIVSRDLGANDQSLFSGKKMREHHSHIPLFASAAPRPRRPWLSITALWPSLSSKRTTPSPSHNEFSASRSPPSTSKAWVDEHDRYWAQQLQIVNSGGPLCTGELLPWIPYIPQKSGAQPAPNVMPIAPPPQCHVKGSRTFAPATSTPKISSVDVVTTIEEVGDDTTLEEAASTLFNDVVWSCEPFGSAADDTSLIAGKTRERLPDSSIPAIVIRPCSDAPRPVSVCASAKLPFEVYEYGVDYLQIPVPGEEPLQSRTILGTVNRSTHGGRFALGPAPPRRRSAPPRRRSAQVDRPPCYDYDENAPAPGRF</sequence>
<dbReference type="Proteomes" id="UP000053257">
    <property type="component" value="Unassembled WGS sequence"/>
</dbReference>
<name>A0A0C3NHU5_PHLG1</name>
<feature type="compositionally biased region" description="Basic residues" evidence="1">
    <location>
        <begin position="349"/>
        <end position="360"/>
    </location>
</feature>
<keyword evidence="4" id="KW-1185">Reference proteome</keyword>
<gene>
    <name evidence="3" type="ORF">PHLGIDRAFT_194615</name>
</gene>
<keyword evidence="2" id="KW-1133">Transmembrane helix</keyword>
<keyword evidence="2" id="KW-0472">Membrane</keyword>
<dbReference type="HOGENOM" id="CLU_725838_0_0_1"/>
<dbReference type="AlphaFoldDB" id="A0A0C3NHU5"/>
<protein>
    <submittedName>
        <fullName evidence="3">Uncharacterized protein</fullName>
    </submittedName>
</protein>
<dbReference type="EMBL" id="KN840575">
    <property type="protein sequence ID" value="KIP04414.1"/>
    <property type="molecule type" value="Genomic_DNA"/>
</dbReference>
<feature type="region of interest" description="Disordered" evidence="1">
    <location>
        <begin position="335"/>
        <end position="381"/>
    </location>
</feature>